<organism evidence="2 3">
    <name type="scientific">Acorus calamus</name>
    <name type="common">Sweet flag</name>
    <dbReference type="NCBI Taxonomy" id="4465"/>
    <lineage>
        <taxon>Eukaryota</taxon>
        <taxon>Viridiplantae</taxon>
        <taxon>Streptophyta</taxon>
        <taxon>Embryophyta</taxon>
        <taxon>Tracheophyta</taxon>
        <taxon>Spermatophyta</taxon>
        <taxon>Magnoliopsida</taxon>
        <taxon>Liliopsida</taxon>
        <taxon>Acoraceae</taxon>
        <taxon>Acorus</taxon>
    </lineage>
</organism>
<comment type="caution">
    <text evidence="2">The sequence shown here is derived from an EMBL/GenBank/DDBJ whole genome shotgun (WGS) entry which is preliminary data.</text>
</comment>
<feature type="compositionally biased region" description="Low complexity" evidence="1">
    <location>
        <begin position="1"/>
        <end position="10"/>
    </location>
</feature>
<evidence type="ECO:0000256" key="1">
    <source>
        <dbReference type="SAM" id="MobiDB-lite"/>
    </source>
</evidence>
<protein>
    <submittedName>
        <fullName evidence="2">Uncharacterized protein</fullName>
    </submittedName>
</protein>
<sequence length="108" mass="12495">MPGSSSSSNRSRVRPLAELARPDASPDSFYTPFLSEDGRSRSGRDHLLRRQAFLRSYQFSVKESFADRVQRSLREFDEVAKAALVSTWRVCVVRIFHFRVREGMRDLV</sequence>
<reference evidence="2" key="2">
    <citation type="submission" date="2023-06" db="EMBL/GenBank/DDBJ databases">
        <authorList>
            <person name="Ma L."/>
            <person name="Liu K.-W."/>
            <person name="Li Z."/>
            <person name="Hsiao Y.-Y."/>
            <person name="Qi Y."/>
            <person name="Fu T."/>
            <person name="Tang G."/>
            <person name="Zhang D."/>
            <person name="Sun W.-H."/>
            <person name="Liu D.-K."/>
            <person name="Li Y."/>
            <person name="Chen G.-Z."/>
            <person name="Liu X.-D."/>
            <person name="Liao X.-Y."/>
            <person name="Jiang Y.-T."/>
            <person name="Yu X."/>
            <person name="Hao Y."/>
            <person name="Huang J."/>
            <person name="Zhao X.-W."/>
            <person name="Ke S."/>
            <person name="Chen Y.-Y."/>
            <person name="Wu W.-L."/>
            <person name="Hsu J.-L."/>
            <person name="Lin Y.-F."/>
            <person name="Huang M.-D."/>
            <person name="Li C.-Y."/>
            <person name="Huang L."/>
            <person name="Wang Z.-W."/>
            <person name="Zhao X."/>
            <person name="Zhong W.-Y."/>
            <person name="Peng D.-H."/>
            <person name="Ahmad S."/>
            <person name="Lan S."/>
            <person name="Zhang J.-S."/>
            <person name="Tsai W.-C."/>
            <person name="Van De Peer Y."/>
            <person name="Liu Z.-J."/>
        </authorList>
    </citation>
    <scope>NUCLEOTIDE SEQUENCE</scope>
    <source>
        <strain evidence="2">CP</strain>
        <tissue evidence="2">Leaves</tissue>
    </source>
</reference>
<dbReference type="AlphaFoldDB" id="A0AAV9CYD6"/>
<evidence type="ECO:0000313" key="2">
    <source>
        <dbReference type="EMBL" id="KAK1294261.1"/>
    </source>
</evidence>
<keyword evidence="3" id="KW-1185">Reference proteome</keyword>
<accession>A0AAV9CYD6</accession>
<dbReference type="EMBL" id="JAUJYO010000016">
    <property type="protein sequence ID" value="KAK1294261.1"/>
    <property type="molecule type" value="Genomic_DNA"/>
</dbReference>
<proteinExistence type="predicted"/>
<name>A0AAV9CYD6_ACOCL</name>
<reference evidence="2" key="1">
    <citation type="journal article" date="2023" name="Nat. Commun.">
        <title>Diploid and tetraploid genomes of Acorus and the evolution of monocots.</title>
        <authorList>
            <person name="Ma L."/>
            <person name="Liu K.W."/>
            <person name="Li Z."/>
            <person name="Hsiao Y.Y."/>
            <person name="Qi Y."/>
            <person name="Fu T."/>
            <person name="Tang G.D."/>
            <person name="Zhang D."/>
            <person name="Sun W.H."/>
            <person name="Liu D.K."/>
            <person name="Li Y."/>
            <person name="Chen G.Z."/>
            <person name="Liu X.D."/>
            <person name="Liao X.Y."/>
            <person name="Jiang Y.T."/>
            <person name="Yu X."/>
            <person name="Hao Y."/>
            <person name="Huang J."/>
            <person name="Zhao X.W."/>
            <person name="Ke S."/>
            <person name="Chen Y.Y."/>
            <person name="Wu W.L."/>
            <person name="Hsu J.L."/>
            <person name="Lin Y.F."/>
            <person name="Huang M.D."/>
            <person name="Li C.Y."/>
            <person name="Huang L."/>
            <person name="Wang Z.W."/>
            <person name="Zhao X."/>
            <person name="Zhong W.Y."/>
            <person name="Peng D.H."/>
            <person name="Ahmad S."/>
            <person name="Lan S."/>
            <person name="Zhang J.S."/>
            <person name="Tsai W.C."/>
            <person name="Van de Peer Y."/>
            <person name="Liu Z.J."/>
        </authorList>
    </citation>
    <scope>NUCLEOTIDE SEQUENCE</scope>
    <source>
        <strain evidence="2">CP</strain>
    </source>
</reference>
<feature type="region of interest" description="Disordered" evidence="1">
    <location>
        <begin position="1"/>
        <end position="27"/>
    </location>
</feature>
<dbReference type="Proteomes" id="UP001180020">
    <property type="component" value="Unassembled WGS sequence"/>
</dbReference>
<evidence type="ECO:0000313" key="3">
    <source>
        <dbReference type="Proteomes" id="UP001180020"/>
    </source>
</evidence>
<gene>
    <name evidence="2" type="ORF">QJS10_CPA16g00099</name>
</gene>